<evidence type="ECO:0000313" key="2">
    <source>
        <dbReference type="Proteomes" id="UP000031843"/>
    </source>
</evidence>
<organism evidence="1 2">
    <name type="scientific">Cupriavidus basilensis</name>
    <dbReference type="NCBI Taxonomy" id="68895"/>
    <lineage>
        <taxon>Bacteria</taxon>
        <taxon>Pseudomonadati</taxon>
        <taxon>Pseudomonadota</taxon>
        <taxon>Betaproteobacteria</taxon>
        <taxon>Burkholderiales</taxon>
        <taxon>Burkholderiaceae</taxon>
        <taxon>Cupriavidus</taxon>
    </lineage>
</organism>
<accession>A0A0C4YR40</accession>
<gene>
    <name evidence="1" type="ORF">RR42_s1458</name>
</gene>
<name>A0A0C4YR40_9BURK</name>
<dbReference type="EMBL" id="CP010537">
    <property type="protein sequence ID" value="AJG23046.1"/>
    <property type="molecule type" value="Genomic_DNA"/>
</dbReference>
<evidence type="ECO:0000313" key="1">
    <source>
        <dbReference type="EMBL" id="AJG23046.1"/>
    </source>
</evidence>
<reference evidence="1 2" key="1">
    <citation type="journal article" date="2015" name="Genome Announc.">
        <title>Complete Genome Sequence of Cupriavidus basilensis 4G11, Isolated from the Oak Ridge Field Research Center Site.</title>
        <authorList>
            <person name="Ray J."/>
            <person name="Waters R.J."/>
            <person name="Skerker J.M."/>
            <person name="Kuehl J.V."/>
            <person name="Price M.N."/>
            <person name="Huang J."/>
            <person name="Chakraborty R."/>
            <person name="Arkin A.P."/>
            <person name="Deutschbauer A."/>
        </authorList>
    </citation>
    <scope>NUCLEOTIDE SEQUENCE [LARGE SCALE GENOMIC DNA]</scope>
    <source>
        <strain evidence="1">4G11</strain>
    </source>
</reference>
<proteinExistence type="predicted"/>
<dbReference type="KEGG" id="cbw:RR42_s1458"/>
<keyword evidence="2" id="KW-1185">Reference proteome</keyword>
<protein>
    <submittedName>
        <fullName evidence="1">Uncharacterized protein</fullName>
    </submittedName>
</protein>
<dbReference type="AlphaFoldDB" id="A0A0C4YR40"/>
<dbReference type="Proteomes" id="UP000031843">
    <property type="component" value="Chromosome secondary"/>
</dbReference>
<dbReference type="STRING" id="68895.RR42_s1458"/>
<sequence length="46" mass="5371">MGGGRRTARRLRPMEQVDQNVTRCAPVYASARANWTRLWWACPFPH</sequence>